<dbReference type="EMBL" id="JAHYIQ010000032">
    <property type="protein sequence ID" value="KAK1120184.1"/>
    <property type="molecule type" value="Genomic_DNA"/>
</dbReference>
<dbReference type="Proteomes" id="UP001177670">
    <property type="component" value="Unassembled WGS sequence"/>
</dbReference>
<dbReference type="Gene3D" id="1.20.1530.20">
    <property type="match status" value="1"/>
</dbReference>
<evidence type="ECO:0000256" key="6">
    <source>
        <dbReference type="SAM" id="Phobius"/>
    </source>
</evidence>
<comment type="similarity">
    <text evidence="2">Belongs to the monovalent cation:proton antiporter 1 (CPA1) transporter (TC 2.A.36) family.</text>
</comment>
<accession>A0AA40KH73</accession>
<reference evidence="8" key="1">
    <citation type="submission" date="2021-10" db="EMBL/GenBank/DDBJ databases">
        <title>Melipona bicolor Genome sequencing and assembly.</title>
        <authorList>
            <person name="Araujo N.S."/>
            <person name="Arias M.C."/>
        </authorList>
    </citation>
    <scope>NUCLEOTIDE SEQUENCE</scope>
    <source>
        <strain evidence="8">USP_2M_L1-L4_2017</strain>
        <tissue evidence="8">Whole body</tissue>
    </source>
</reference>
<evidence type="ECO:0000256" key="4">
    <source>
        <dbReference type="ARBA" id="ARBA00022989"/>
    </source>
</evidence>
<keyword evidence="9" id="KW-1185">Reference proteome</keyword>
<organism evidence="8 9">
    <name type="scientific">Melipona bicolor</name>
    <dbReference type="NCBI Taxonomy" id="60889"/>
    <lineage>
        <taxon>Eukaryota</taxon>
        <taxon>Metazoa</taxon>
        <taxon>Ecdysozoa</taxon>
        <taxon>Arthropoda</taxon>
        <taxon>Hexapoda</taxon>
        <taxon>Insecta</taxon>
        <taxon>Pterygota</taxon>
        <taxon>Neoptera</taxon>
        <taxon>Endopterygota</taxon>
        <taxon>Hymenoptera</taxon>
        <taxon>Apocrita</taxon>
        <taxon>Aculeata</taxon>
        <taxon>Apoidea</taxon>
        <taxon>Anthophila</taxon>
        <taxon>Apidae</taxon>
        <taxon>Melipona</taxon>
    </lineage>
</organism>
<feature type="transmembrane region" description="Helical" evidence="6">
    <location>
        <begin position="60"/>
        <end position="82"/>
    </location>
</feature>
<protein>
    <recommendedName>
        <fullName evidence="7">Cation/H+ exchanger transmembrane domain-containing protein</fullName>
    </recommendedName>
</protein>
<dbReference type="PANTHER" id="PTHR31102:SF1">
    <property type="entry name" value="CATION_H+ EXCHANGER DOMAIN-CONTAINING PROTEIN"/>
    <property type="match status" value="1"/>
</dbReference>
<proteinExistence type="inferred from homology"/>
<dbReference type="InterPro" id="IPR051843">
    <property type="entry name" value="CPA1_transporter"/>
</dbReference>
<evidence type="ECO:0000259" key="7">
    <source>
        <dbReference type="Pfam" id="PF00999"/>
    </source>
</evidence>
<feature type="transmembrane region" description="Helical" evidence="6">
    <location>
        <begin position="35"/>
        <end position="54"/>
    </location>
</feature>
<dbReference type="Pfam" id="PF00999">
    <property type="entry name" value="Na_H_Exchanger"/>
    <property type="match status" value="1"/>
</dbReference>
<evidence type="ECO:0000256" key="3">
    <source>
        <dbReference type="ARBA" id="ARBA00022692"/>
    </source>
</evidence>
<dbReference type="AlphaFoldDB" id="A0AA40KH73"/>
<evidence type="ECO:0000256" key="2">
    <source>
        <dbReference type="ARBA" id="ARBA00007367"/>
    </source>
</evidence>
<comment type="subcellular location">
    <subcellularLocation>
        <location evidence="1">Membrane</location>
        <topology evidence="1">Multi-pass membrane protein</topology>
    </subcellularLocation>
</comment>
<evidence type="ECO:0000313" key="8">
    <source>
        <dbReference type="EMBL" id="KAK1120184.1"/>
    </source>
</evidence>
<dbReference type="GO" id="GO:0016020">
    <property type="term" value="C:membrane"/>
    <property type="evidence" value="ECO:0007669"/>
    <property type="project" value="UniProtKB-SubCell"/>
</dbReference>
<keyword evidence="4 6" id="KW-1133">Transmembrane helix</keyword>
<dbReference type="GO" id="GO:1902600">
    <property type="term" value="P:proton transmembrane transport"/>
    <property type="evidence" value="ECO:0007669"/>
    <property type="project" value="InterPro"/>
</dbReference>
<comment type="caution">
    <text evidence="8">The sequence shown here is derived from an EMBL/GenBank/DDBJ whole genome shotgun (WGS) entry which is preliminary data.</text>
</comment>
<feature type="domain" description="Cation/H+ exchanger transmembrane" evidence="7">
    <location>
        <begin position="6"/>
        <end position="83"/>
    </location>
</feature>
<gene>
    <name evidence="8" type="ORF">K0M31_012555</name>
</gene>
<evidence type="ECO:0000313" key="9">
    <source>
        <dbReference type="Proteomes" id="UP001177670"/>
    </source>
</evidence>
<dbReference type="GO" id="GO:0015297">
    <property type="term" value="F:antiporter activity"/>
    <property type="evidence" value="ECO:0007669"/>
    <property type="project" value="InterPro"/>
</dbReference>
<dbReference type="InterPro" id="IPR006153">
    <property type="entry name" value="Cation/H_exchanger_TM"/>
</dbReference>
<dbReference type="InterPro" id="IPR038770">
    <property type="entry name" value="Na+/solute_symporter_sf"/>
</dbReference>
<sequence length="98" mass="10735">MCLCRKIALVIILTRAGLDLDPDALKRLRITVPKLGLIPWIVETLIIAILTKYLLGLPWIWGFLLGSVIAAVSPAVVVPCLFRLRAKGYGVAKVRISS</sequence>
<name>A0AA40KH73_9HYME</name>
<keyword evidence="3 6" id="KW-0812">Transmembrane</keyword>
<dbReference type="PANTHER" id="PTHR31102">
    <property type="match status" value="1"/>
</dbReference>
<evidence type="ECO:0000256" key="1">
    <source>
        <dbReference type="ARBA" id="ARBA00004141"/>
    </source>
</evidence>
<evidence type="ECO:0000256" key="5">
    <source>
        <dbReference type="ARBA" id="ARBA00023136"/>
    </source>
</evidence>
<keyword evidence="5 6" id="KW-0472">Membrane</keyword>